<keyword evidence="3" id="KW-1185">Reference proteome</keyword>
<dbReference type="PANTHER" id="PTHR38525">
    <property type="entry name" value="OS03G0824500 PROTEIN"/>
    <property type="match status" value="1"/>
</dbReference>
<name>A0ABD0UCY9_DENTH</name>
<dbReference type="Proteomes" id="UP001552299">
    <property type="component" value="Unassembled WGS sequence"/>
</dbReference>
<proteinExistence type="predicted"/>
<protein>
    <submittedName>
        <fullName evidence="2">Uncharacterized protein</fullName>
    </submittedName>
</protein>
<dbReference type="EMBL" id="JANQDX010000016">
    <property type="protein sequence ID" value="KAL0910645.1"/>
    <property type="molecule type" value="Genomic_DNA"/>
</dbReference>
<keyword evidence="1" id="KW-1133">Transmembrane helix</keyword>
<evidence type="ECO:0000313" key="3">
    <source>
        <dbReference type="Proteomes" id="UP001552299"/>
    </source>
</evidence>
<feature type="transmembrane region" description="Helical" evidence="1">
    <location>
        <begin position="49"/>
        <end position="71"/>
    </location>
</feature>
<reference evidence="2 3" key="1">
    <citation type="journal article" date="2024" name="Plant Biotechnol. J.">
        <title>Dendrobium thyrsiflorum genome and its molecular insights into genes involved in important horticultural traits.</title>
        <authorList>
            <person name="Chen B."/>
            <person name="Wang J.Y."/>
            <person name="Zheng P.J."/>
            <person name="Li K.L."/>
            <person name="Liang Y.M."/>
            <person name="Chen X.F."/>
            <person name="Zhang C."/>
            <person name="Zhao X."/>
            <person name="He X."/>
            <person name="Zhang G.Q."/>
            <person name="Liu Z.J."/>
            <person name="Xu Q."/>
        </authorList>
    </citation>
    <scope>NUCLEOTIDE SEQUENCE [LARGE SCALE GENOMIC DNA]</scope>
    <source>
        <strain evidence="2">GZMU011</strain>
    </source>
</reference>
<evidence type="ECO:0000256" key="1">
    <source>
        <dbReference type="SAM" id="Phobius"/>
    </source>
</evidence>
<organism evidence="2 3">
    <name type="scientific">Dendrobium thyrsiflorum</name>
    <name type="common">Pinecone-like raceme dendrobium</name>
    <name type="synonym">Orchid</name>
    <dbReference type="NCBI Taxonomy" id="117978"/>
    <lineage>
        <taxon>Eukaryota</taxon>
        <taxon>Viridiplantae</taxon>
        <taxon>Streptophyta</taxon>
        <taxon>Embryophyta</taxon>
        <taxon>Tracheophyta</taxon>
        <taxon>Spermatophyta</taxon>
        <taxon>Magnoliopsida</taxon>
        <taxon>Liliopsida</taxon>
        <taxon>Asparagales</taxon>
        <taxon>Orchidaceae</taxon>
        <taxon>Epidendroideae</taxon>
        <taxon>Malaxideae</taxon>
        <taxon>Dendrobiinae</taxon>
        <taxon>Dendrobium</taxon>
    </lineage>
</organism>
<evidence type="ECO:0000313" key="2">
    <source>
        <dbReference type="EMBL" id="KAL0910645.1"/>
    </source>
</evidence>
<dbReference type="PANTHER" id="PTHR38525:SF1">
    <property type="entry name" value="OS03G0824500 PROTEIN"/>
    <property type="match status" value="1"/>
</dbReference>
<feature type="transmembrane region" description="Helical" evidence="1">
    <location>
        <begin position="7"/>
        <end position="29"/>
    </location>
</feature>
<keyword evidence="1" id="KW-0472">Membrane</keyword>
<accession>A0ABD0UCY9</accession>
<keyword evidence="1" id="KW-0812">Transmembrane</keyword>
<sequence>MKGVGDVAYKAFTAGLGAATIYLAFTFSINVYRGLSWHTSQSVRFSFRILFFVSLFELVSTAFLAVLASFFSVQSSSLIAKAAISYMSIT</sequence>
<gene>
    <name evidence="2" type="ORF">M5K25_021647</name>
</gene>
<comment type="caution">
    <text evidence="2">The sequence shown here is derived from an EMBL/GenBank/DDBJ whole genome shotgun (WGS) entry which is preliminary data.</text>
</comment>
<dbReference type="AlphaFoldDB" id="A0ABD0UCY9"/>